<dbReference type="PaxDb" id="212042-APH_0055"/>
<dbReference type="KEGG" id="aph:APH_0055"/>
<name>Q2GLR3_ANAPZ</name>
<keyword evidence="2" id="KW-1185">Reference proteome</keyword>
<gene>
    <name evidence="1" type="ordered locus">APH_0055</name>
</gene>
<dbReference type="AlphaFoldDB" id="Q2GLR3"/>
<dbReference type="HOGENOM" id="CLU_3303824_0_0_5"/>
<reference evidence="1 2" key="1">
    <citation type="journal article" date="2006" name="PLoS Genet.">
        <title>Comparative genomics of emerging human ehrlichiosis agents.</title>
        <authorList>
            <person name="Dunning Hotopp J.C."/>
            <person name="Lin M."/>
            <person name="Madupu R."/>
            <person name="Crabtree J."/>
            <person name="Angiuoli S.V."/>
            <person name="Eisen J.A."/>
            <person name="Seshadri R."/>
            <person name="Ren Q."/>
            <person name="Wu M."/>
            <person name="Utterback T.R."/>
            <person name="Smith S."/>
            <person name="Lewis M."/>
            <person name="Khouri H."/>
            <person name="Zhang C."/>
            <person name="Niu H."/>
            <person name="Lin Q."/>
            <person name="Ohashi N."/>
            <person name="Zhi N."/>
            <person name="Nelson W."/>
            <person name="Brinkac L.M."/>
            <person name="Dodson R.J."/>
            <person name="Rosovitz M.J."/>
            <person name="Sundaram J."/>
            <person name="Daugherty S.C."/>
            <person name="Davidsen T."/>
            <person name="Durkin A.S."/>
            <person name="Gwinn M."/>
            <person name="Haft D.H."/>
            <person name="Selengut J.D."/>
            <person name="Sullivan S.A."/>
            <person name="Zafar N."/>
            <person name="Zhou L."/>
            <person name="Benahmed F."/>
            <person name="Forberger H."/>
            <person name="Halpin R."/>
            <person name="Mulligan S."/>
            <person name="Robinson J."/>
            <person name="White O."/>
            <person name="Rikihisa Y."/>
            <person name="Tettelin H."/>
        </authorList>
    </citation>
    <scope>NUCLEOTIDE SEQUENCE [LARGE SCALE GENOMIC DNA]</scope>
    <source>
        <strain evidence="1 2">HZ</strain>
    </source>
</reference>
<protein>
    <submittedName>
        <fullName evidence="1">Uncharacterized protein</fullName>
    </submittedName>
</protein>
<accession>Q2GLR3</accession>
<evidence type="ECO:0000313" key="1">
    <source>
        <dbReference type="EMBL" id="ABD43966.1"/>
    </source>
</evidence>
<sequence>MGMKMEFRTSATVKFEEVIIVCKCKLMSRESGKTVPVALSS</sequence>
<dbReference type="Proteomes" id="UP000001943">
    <property type="component" value="Chromosome"/>
</dbReference>
<organism evidence="1 2">
    <name type="scientific">Anaplasma phagocytophilum (strain HZ)</name>
    <dbReference type="NCBI Taxonomy" id="212042"/>
    <lineage>
        <taxon>Bacteria</taxon>
        <taxon>Pseudomonadati</taxon>
        <taxon>Pseudomonadota</taxon>
        <taxon>Alphaproteobacteria</taxon>
        <taxon>Rickettsiales</taxon>
        <taxon>Anaplasmataceae</taxon>
        <taxon>Anaplasma</taxon>
        <taxon>phagocytophilum group</taxon>
    </lineage>
</organism>
<proteinExistence type="predicted"/>
<dbReference type="EnsemblBacteria" id="ABD43966">
    <property type="protein sequence ID" value="ABD43966"/>
    <property type="gene ID" value="APH_0055"/>
</dbReference>
<dbReference type="EMBL" id="CP000235">
    <property type="protein sequence ID" value="ABD43966.1"/>
    <property type="molecule type" value="Genomic_DNA"/>
</dbReference>
<evidence type="ECO:0000313" key="2">
    <source>
        <dbReference type="Proteomes" id="UP000001943"/>
    </source>
</evidence>